<organism evidence="1 2">
    <name type="scientific">Nocardia vinacea</name>
    <dbReference type="NCBI Taxonomy" id="96468"/>
    <lineage>
        <taxon>Bacteria</taxon>
        <taxon>Bacillati</taxon>
        <taxon>Actinomycetota</taxon>
        <taxon>Actinomycetes</taxon>
        <taxon>Mycobacteriales</taxon>
        <taxon>Nocardiaceae</taxon>
        <taxon>Nocardia</taxon>
    </lineage>
</organism>
<sequence>MSTKSPSTLTVKRRPLVIALVVVAILLATVLVGGEAYARYQVSRCISTQFEKDMGSKIDVSFGAKPMLITWIDGKVDQVKVNSDDSKFGPAVGMVVHARFNNVEVSNSGSGGTIGSSSADVTWGNDGIRETLGGLVSGVSSSASSGMLTLDVLGGLAQLEVKPEIKDGTVQVETKSAALLGMGIPTDLVAGIVEVFTQSLQSYPLGMKATEVKVTDSGVAVKLAGGRTELPAAQDSNVSC</sequence>
<accession>A0ABZ1Z1F3</accession>
<dbReference type="InterPro" id="IPR021373">
    <property type="entry name" value="DUF2993"/>
</dbReference>
<evidence type="ECO:0000313" key="2">
    <source>
        <dbReference type="Proteomes" id="UP001432062"/>
    </source>
</evidence>
<dbReference type="RefSeq" id="WP_327094080.1">
    <property type="nucleotide sequence ID" value="NZ_CP109149.1"/>
</dbReference>
<reference evidence="1" key="1">
    <citation type="submission" date="2022-10" db="EMBL/GenBank/DDBJ databases">
        <title>The complete genomes of actinobacterial strains from the NBC collection.</title>
        <authorList>
            <person name="Joergensen T.S."/>
            <person name="Alvarez Arevalo M."/>
            <person name="Sterndorff E.B."/>
            <person name="Faurdal D."/>
            <person name="Vuksanovic O."/>
            <person name="Mourched A.-S."/>
            <person name="Charusanti P."/>
            <person name="Shaw S."/>
            <person name="Blin K."/>
            <person name="Weber T."/>
        </authorList>
    </citation>
    <scope>NUCLEOTIDE SEQUENCE</scope>
    <source>
        <strain evidence="1">NBC_01482</strain>
    </source>
</reference>
<gene>
    <name evidence="1" type="ORF">OG563_14525</name>
</gene>
<protein>
    <submittedName>
        <fullName evidence="1">DUF2993 domain-containing protein</fullName>
    </submittedName>
</protein>
<proteinExistence type="predicted"/>
<dbReference type="Proteomes" id="UP001432062">
    <property type="component" value="Chromosome"/>
</dbReference>
<dbReference type="Pfam" id="PF11209">
    <property type="entry name" value="LmeA"/>
    <property type="match status" value="1"/>
</dbReference>
<keyword evidence="2" id="KW-1185">Reference proteome</keyword>
<name>A0ABZ1Z1F3_9NOCA</name>
<dbReference type="EMBL" id="CP109441">
    <property type="protein sequence ID" value="WUV49303.1"/>
    <property type="molecule type" value="Genomic_DNA"/>
</dbReference>
<evidence type="ECO:0000313" key="1">
    <source>
        <dbReference type="EMBL" id="WUV49303.1"/>
    </source>
</evidence>